<feature type="transmembrane region" description="Helical" evidence="1">
    <location>
        <begin position="49"/>
        <end position="69"/>
    </location>
</feature>
<dbReference type="Pfam" id="PF09527">
    <property type="entry name" value="ATPase_gene1"/>
    <property type="match status" value="1"/>
</dbReference>
<dbReference type="GO" id="GO:0022857">
    <property type="term" value="F:transmembrane transporter activity"/>
    <property type="evidence" value="ECO:0007669"/>
    <property type="project" value="InterPro"/>
</dbReference>
<accession>A0A081P3E2</accession>
<reference evidence="3 4" key="1">
    <citation type="submission" date="2014-06" db="EMBL/GenBank/DDBJ databases">
        <title>Draft genome sequence of Paenibacillus sp. MSt1.</title>
        <authorList>
            <person name="Aw Y.K."/>
            <person name="Ong K.S."/>
            <person name="Gan H.M."/>
            <person name="Lee S.M."/>
        </authorList>
    </citation>
    <scope>NUCLEOTIDE SEQUENCE [LARGE SCALE GENOMIC DNA]</scope>
    <source>
        <strain evidence="3 4">MSt1</strain>
    </source>
</reference>
<evidence type="ECO:0000259" key="2">
    <source>
        <dbReference type="PROSITE" id="PS50850"/>
    </source>
</evidence>
<dbReference type="EMBL" id="JNVM01000011">
    <property type="protein sequence ID" value="KEQ25215.1"/>
    <property type="molecule type" value="Genomic_DNA"/>
</dbReference>
<dbReference type="RefSeq" id="WP_036682794.1">
    <property type="nucleotide sequence ID" value="NZ_JNVM01000011.1"/>
</dbReference>
<comment type="caution">
    <text evidence="3">The sequence shown here is derived from an EMBL/GenBank/DDBJ whole genome shotgun (WGS) entry which is preliminary data.</text>
</comment>
<keyword evidence="1" id="KW-1133">Transmembrane helix</keyword>
<dbReference type="InterPro" id="IPR032820">
    <property type="entry name" value="ATPase_put"/>
</dbReference>
<evidence type="ECO:0000313" key="3">
    <source>
        <dbReference type="EMBL" id="KEQ25215.1"/>
    </source>
</evidence>
<dbReference type="OrthoDB" id="2629325at2"/>
<dbReference type="PROSITE" id="PS50850">
    <property type="entry name" value="MFS"/>
    <property type="match status" value="1"/>
</dbReference>
<keyword evidence="4" id="KW-1185">Reference proteome</keyword>
<sequence length="78" mass="8580">MNEKDPYNQPWRAAALVSALGIDIVVCTTVGYFIGSLADKHWGGGTKTWLVVGVLIGFAIGIFTVILVLKRFLEDKRE</sequence>
<feature type="transmembrane region" description="Helical" evidence="1">
    <location>
        <begin position="12"/>
        <end position="34"/>
    </location>
</feature>
<dbReference type="Proteomes" id="UP000028123">
    <property type="component" value="Unassembled WGS sequence"/>
</dbReference>
<keyword evidence="1" id="KW-0472">Membrane</keyword>
<dbReference type="InterPro" id="IPR020846">
    <property type="entry name" value="MFS_dom"/>
</dbReference>
<feature type="domain" description="Major facilitator superfamily (MFS) profile" evidence="2">
    <location>
        <begin position="1"/>
        <end position="78"/>
    </location>
</feature>
<dbReference type="eggNOG" id="ENOG5033GAR">
    <property type="taxonomic scope" value="Bacteria"/>
</dbReference>
<keyword evidence="1" id="KW-0812">Transmembrane</keyword>
<proteinExistence type="predicted"/>
<organism evidence="3 4">
    <name type="scientific">Paenibacillus tyrfis</name>
    <dbReference type="NCBI Taxonomy" id="1501230"/>
    <lineage>
        <taxon>Bacteria</taxon>
        <taxon>Bacillati</taxon>
        <taxon>Bacillota</taxon>
        <taxon>Bacilli</taxon>
        <taxon>Bacillales</taxon>
        <taxon>Paenibacillaceae</taxon>
        <taxon>Paenibacillus</taxon>
    </lineage>
</organism>
<name>A0A081P3E2_9BACL</name>
<evidence type="ECO:0000256" key="1">
    <source>
        <dbReference type="SAM" id="Phobius"/>
    </source>
</evidence>
<gene>
    <name evidence="3" type="ORF">ET33_03935</name>
</gene>
<dbReference type="AlphaFoldDB" id="A0A081P3E2"/>
<evidence type="ECO:0000313" key="4">
    <source>
        <dbReference type="Proteomes" id="UP000028123"/>
    </source>
</evidence>
<protein>
    <recommendedName>
        <fullName evidence="2">Major facilitator superfamily (MFS) profile domain-containing protein</fullName>
    </recommendedName>
</protein>